<name>A0AAN9N1Y5_PHACN</name>
<evidence type="ECO:0000256" key="1">
    <source>
        <dbReference type="SAM" id="MobiDB-lite"/>
    </source>
</evidence>
<proteinExistence type="predicted"/>
<gene>
    <name evidence="2" type="ORF">VNO80_13575</name>
</gene>
<feature type="region of interest" description="Disordered" evidence="1">
    <location>
        <begin position="52"/>
        <end position="71"/>
    </location>
</feature>
<organism evidence="2 3">
    <name type="scientific">Phaseolus coccineus</name>
    <name type="common">Scarlet runner bean</name>
    <name type="synonym">Phaseolus multiflorus</name>
    <dbReference type="NCBI Taxonomy" id="3886"/>
    <lineage>
        <taxon>Eukaryota</taxon>
        <taxon>Viridiplantae</taxon>
        <taxon>Streptophyta</taxon>
        <taxon>Embryophyta</taxon>
        <taxon>Tracheophyta</taxon>
        <taxon>Spermatophyta</taxon>
        <taxon>Magnoliopsida</taxon>
        <taxon>eudicotyledons</taxon>
        <taxon>Gunneridae</taxon>
        <taxon>Pentapetalae</taxon>
        <taxon>rosids</taxon>
        <taxon>fabids</taxon>
        <taxon>Fabales</taxon>
        <taxon>Fabaceae</taxon>
        <taxon>Papilionoideae</taxon>
        <taxon>50 kb inversion clade</taxon>
        <taxon>NPAAA clade</taxon>
        <taxon>indigoferoid/millettioid clade</taxon>
        <taxon>Phaseoleae</taxon>
        <taxon>Phaseolus</taxon>
    </lineage>
</organism>
<accession>A0AAN9N1Y5</accession>
<keyword evidence="3" id="KW-1185">Reference proteome</keyword>
<evidence type="ECO:0000313" key="3">
    <source>
        <dbReference type="Proteomes" id="UP001374584"/>
    </source>
</evidence>
<protein>
    <submittedName>
        <fullName evidence="2">Uncharacterized protein</fullName>
    </submittedName>
</protein>
<feature type="compositionally biased region" description="Basic and acidic residues" evidence="1">
    <location>
        <begin position="52"/>
        <end position="66"/>
    </location>
</feature>
<reference evidence="2 3" key="1">
    <citation type="submission" date="2024-01" db="EMBL/GenBank/DDBJ databases">
        <title>The genomes of 5 underutilized Papilionoideae crops provide insights into root nodulation and disease resistanc.</title>
        <authorList>
            <person name="Jiang F."/>
        </authorList>
    </citation>
    <scope>NUCLEOTIDE SEQUENCE [LARGE SCALE GENOMIC DNA]</scope>
    <source>
        <strain evidence="2">JINMINGXINNONG_FW02</strain>
        <tissue evidence="2">Leaves</tissue>
    </source>
</reference>
<comment type="caution">
    <text evidence="2">The sequence shown here is derived from an EMBL/GenBank/DDBJ whole genome shotgun (WGS) entry which is preliminary data.</text>
</comment>
<dbReference type="AlphaFoldDB" id="A0AAN9N1Y5"/>
<dbReference type="Proteomes" id="UP001374584">
    <property type="component" value="Unassembled WGS sequence"/>
</dbReference>
<dbReference type="EMBL" id="JAYMYR010000005">
    <property type="protein sequence ID" value="KAK7364831.1"/>
    <property type="molecule type" value="Genomic_DNA"/>
</dbReference>
<sequence length="105" mass="11664">MSDGSFLGFSSESGWDVGVGVVSLLGTISGSSLMQSVSYVMKERMEDVVSPLDRVDDVPNRATEEGVEKDEENWSLRKGSRRLRNLELQLHLAKFVPHLLDHGVF</sequence>
<evidence type="ECO:0000313" key="2">
    <source>
        <dbReference type="EMBL" id="KAK7364831.1"/>
    </source>
</evidence>